<evidence type="ECO:0008006" key="5">
    <source>
        <dbReference type="Google" id="ProtNLM"/>
    </source>
</evidence>
<proteinExistence type="predicted"/>
<feature type="region of interest" description="Disordered" evidence="1">
    <location>
        <begin position="19"/>
        <end position="39"/>
    </location>
</feature>
<dbReference type="EMBL" id="ATMH01001349">
    <property type="protein sequence ID" value="EPY34753.1"/>
    <property type="molecule type" value="Genomic_DNA"/>
</dbReference>
<organism evidence="2 4">
    <name type="scientific">Strigomonas culicis</name>
    <dbReference type="NCBI Taxonomy" id="28005"/>
    <lineage>
        <taxon>Eukaryota</taxon>
        <taxon>Discoba</taxon>
        <taxon>Euglenozoa</taxon>
        <taxon>Kinetoplastea</taxon>
        <taxon>Metakinetoplastina</taxon>
        <taxon>Trypanosomatida</taxon>
        <taxon>Trypanosomatidae</taxon>
        <taxon>Strigomonadinae</taxon>
        <taxon>Strigomonas</taxon>
    </lineage>
</organism>
<keyword evidence="4" id="KW-1185">Reference proteome</keyword>
<evidence type="ECO:0000313" key="3">
    <source>
        <dbReference type="EMBL" id="EPY34753.1"/>
    </source>
</evidence>
<dbReference type="Proteomes" id="UP000015354">
    <property type="component" value="Unassembled WGS sequence"/>
</dbReference>
<sequence>MRRLLCRLSSVGGARCVTSVSSGTNNERSTNSFTNEMGDNASHPQLYNVPITALRTVGRDAEVMALWQNVLTGRHLQVLTGVDGVGKSTLAAEFCDCARRSQRFSCIQWFNGRHRLQSQVTHFFNSMRNRKEKDILLVLDDVPNVEEVTKLIPQHANLYTLVTTSQSDLKCDNQQHIVNTLPLSETTSVQILPELDRDPVIGEIFANLGQVPLLLHIASRLMESECASPTSLLSILQENQVMRDNTISISSALKILLDLSITHMEQEFPDARAQLAVLACFHLGDISDALVNAVVGEQSGAFSVLSADMGIFHLKWEDSAFALHASVAQVLRAPCTPQHLERAATCLASLWPKRWRGTGSHLAYNLVWHTYAVANHFAAFQVPLSPAMVVCMDKSASFLAHSEARDLEVAAEFWYRIHEQNAAAAETSKDAIRVGRECGRLLHYLRDARARGVLEKTYKWCTSYFGKVAPESSLVLGCLAPYLEAAPEMVDLLSESVAALLECANNPEGVYSKEEKQMALETAFVLTMCKGQMMKEMKMDVPDALWDSLQALDQQIKLLRR</sequence>
<protein>
    <recommendedName>
        <fullName evidence="5">NB-ARC domain-containing protein</fullName>
    </recommendedName>
</protein>
<gene>
    <name evidence="3" type="ORF">STCU_01349</name>
    <name evidence="2" type="ORF">STCU_09025</name>
</gene>
<evidence type="ECO:0000313" key="2">
    <source>
        <dbReference type="EMBL" id="EPY20372.1"/>
    </source>
</evidence>
<dbReference type="InterPro" id="IPR027417">
    <property type="entry name" value="P-loop_NTPase"/>
</dbReference>
<evidence type="ECO:0000313" key="4">
    <source>
        <dbReference type="Proteomes" id="UP000015354"/>
    </source>
</evidence>
<name>S9TPW1_9TRYP</name>
<reference evidence="2" key="2">
    <citation type="submission" date="2013-03" db="EMBL/GenBank/DDBJ databases">
        <authorList>
            <person name="Motta M.C.M."/>
            <person name="Martins A.C.A."/>
            <person name="Preta C.M.C.C."/>
            <person name="Silva R."/>
            <person name="de Souza S.S."/>
            <person name="Klein C.C."/>
            <person name="de Almeida L.G.P."/>
            <person name="Cunha O.L."/>
            <person name="Colabardini A.C."/>
            <person name="Lima B.A."/>
            <person name="Machado C.R."/>
            <person name="Soares C.M.A."/>
            <person name="de Menezes C.B.A."/>
            <person name="Bartolomeu D.C."/>
            <person name="Grisard E.C."/>
            <person name="Fantinatti-Garboggini F."/>
            <person name="Rodrigues-Luiz G.F."/>
            <person name="Wagner G."/>
            <person name="Goldman G.H."/>
            <person name="Fietto J.L.R."/>
            <person name="Ciapina L.P."/>
            <person name="Brocchi M."/>
            <person name="Elias M.C."/>
            <person name="Goldman M.H.S."/>
            <person name="Sagot M.-F."/>
            <person name="Pereira M."/>
            <person name="Stoco P.H."/>
            <person name="Teixeira S.M.R."/>
            <person name="de Mendonca-Neto R.P."/>
            <person name="Maciel T.E.F."/>
            <person name="Mendes T.A.O."/>
            <person name="Urmenyi T.P."/>
            <person name="Teixeira M.M.G."/>
            <person name="de Camargo E.F.P."/>
            <person name="de Sousa W."/>
            <person name="Schenkman S."/>
            <person name="de Vasconcelos A.T.R."/>
        </authorList>
    </citation>
    <scope>NUCLEOTIDE SEQUENCE</scope>
</reference>
<reference evidence="2 4" key="1">
    <citation type="journal article" date="2013" name="PLoS ONE">
        <title>Predicting the Proteins of Angomonas deanei, Strigomonas culicis and Their Respective Endosymbionts Reveals New Aspects of the Trypanosomatidae Family.</title>
        <authorList>
            <person name="Motta M.C."/>
            <person name="Martins A.C."/>
            <person name="de Souza S.S."/>
            <person name="Catta-Preta C.M."/>
            <person name="Silva R."/>
            <person name="Klein C.C."/>
            <person name="de Almeida L.G."/>
            <person name="de Lima Cunha O."/>
            <person name="Ciapina L.P."/>
            <person name="Brocchi M."/>
            <person name="Colabardini A.C."/>
            <person name="de Araujo Lima B."/>
            <person name="Machado C.R."/>
            <person name="de Almeida Soares C.M."/>
            <person name="Probst C.M."/>
            <person name="de Menezes C.B."/>
            <person name="Thompson C.E."/>
            <person name="Bartholomeu D.C."/>
            <person name="Gradia D.F."/>
            <person name="Pavoni D.P."/>
            <person name="Grisard E.C."/>
            <person name="Fantinatti-Garboggini F."/>
            <person name="Marchini F.K."/>
            <person name="Rodrigues-Luiz G.F."/>
            <person name="Wagner G."/>
            <person name="Goldman G.H."/>
            <person name="Fietto J.L."/>
            <person name="Elias M.C."/>
            <person name="Goldman M.H."/>
            <person name="Sagot M.F."/>
            <person name="Pereira M."/>
            <person name="Stoco P.H."/>
            <person name="de Mendonca-Neto R.P."/>
            <person name="Teixeira S.M."/>
            <person name="Maciel T.E."/>
            <person name="de Oliveira Mendes T.A."/>
            <person name="Urmenyi T.P."/>
            <person name="de Souza W."/>
            <person name="Schenkman S."/>
            <person name="de Vasconcelos A.T."/>
        </authorList>
    </citation>
    <scope>NUCLEOTIDE SEQUENCE [LARGE SCALE GENOMIC DNA]</scope>
</reference>
<dbReference type="EMBL" id="ATMH01009025">
    <property type="protein sequence ID" value="EPY20372.1"/>
    <property type="molecule type" value="Genomic_DNA"/>
</dbReference>
<dbReference type="AlphaFoldDB" id="S9TPW1"/>
<accession>S9TPW1</accession>
<comment type="caution">
    <text evidence="2">The sequence shown here is derived from an EMBL/GenBank/DDBJ whole genome shotgun (WGS) entry which is preliminary data.</text>
</comment>
<dbReference type="Gene3D" id="3.40.50.300">
    <property type="entry name" value="P-loop containing nucleotide triphosphate hydrolases"/>
    <property type="match status" value="1"/>
</dbReference>
<dbReference type="SUPFAM" id="SSF52540">
    <property type="entry name" value="P-loop containing nucleoside triphosphate hydrolases"/>
    <property type="match status" value="1"/>
</dbReference>
<evidence type="ECO:0000256" key="1">
    <source>
        <dbReference type="SAM" id="MobiDB-lite"/>
    </source>
</evidence>
<dbReference type="OrthoDB" id="1658288at2759"/>